<protein>
    <submittedName>
        <fullName evidence="1">23S rRNA (Adenine(2503)-C(2))-methyltransferase RlmN</fullName>
    </submittedName>
</protein>
<organism evidence="1 2">
    <name type="scientific">Lepagella muris</name>
    <dbReference type="NCBI Taxonomy" id="3032870"/>
    <lineage>
        <taxon>Bacteria</taxon>
        <taxon>Pseudomonadati</taxon>
        <taxon>Bacteroidota</taxon>
        <taxon>Bacteroidia</taxon>
        <taxon>Bacteroidales</taxon>
        <taxon>Muribaculaceae</taxon>
        <taxon>Lepagella</taxon>
    </lineage>
</organism>
<evidence type="ECO:0000313" key="1">
    <source>
        <dbReference type="EMBL" id="TGY77167.1"/>
    </source>
</evidence>
<gene>
    <name evidence="1" type="primary">rlmN</name>
    <name evidence="1" type="ORF">E5331_15740</name>
</gene>
<evidence type="ECO:0000313" key="2">
    <source>
        <dbReference type="Proteomes" id="UP000306319"/>
    </source>
</evidence>
<dbReference type="EMBL" id="SRYB01000029">
    <property type="protein sequence ID" value="TGY77167.1"/>
    <property type="molecule type" value="Genomic_DNA"/>
</dbReference>
<name>A0AC61RGF9_9BACT</name>
<reference evidence="1" key="1">
    <citation type="submission" date="2019-04" db="EMBL/GenBank/DDBJ databases">
        <title>Microbes associate with the intestines of laboratory mice.</title>
        <authorList>
            <person name="Navarre W."/>
            <person name="Wong E."/>
            <person name="Huang K."/>
            <person name="Tropini C."/>
            <person name="Ng K."/>
            <person name="Yu B."/>
        </authorList>
    </citation>
    <scope>NUCLEOTIDE SEQUENCE</scope>
    <source>
        <strain evidence="1">NM04_E33</strain>
    </source>
</reference>
<comment type="caution">
    <text evidence="1">The sequence shown here is derived from an EMBL/GenBank/DDBJ whole genome shotgun (WGS) entry which is preliminary data.</text>
</comment>
<accession>A0AC61RGF9</accession>
<proteinExistence type="predicted"/>
<dbReference type="Proteomes" id="UP000306319">
    <property type="component" value="Unassembled WGS sequence"/>
</dbReference>
<keyword evidence="2" id="KW-1185">Reference proteome</keyword>
<sequence>MQQTPLIGMTLDQLTKVVLSGGMPKFVGKQLAEWLYKKKVKDFDEMVNISKKNRQWLSENYTVGREAPVSRMKSADGTVKYLFNVGGGKNIESVYIPDRDRATLCVSSQAGCKMNCYFCATGRLGFKANLTAAQIINQILSIPPAPAKGETAAQELTNVVFMGMGEPLDNLDAVLPVIEIMTAEWGMAWSPKRITVSTVGKLPQLKDLLDKTQVHVAVSVHTADPLQREQLMPAQKAFPILSVMRVLAAYDFSHQRRLSLEYIMWRGVNDDIAHADLLLRLLKGLDCRVNLIRFHAIPGVELHPSSDERMIMFRNYLNSKGVTATIRSSRGEDIMAACGMLAGKKS</sequence>